<evidence type="ECO:0000259" key="3">
    <source>
        <dbReference type="Pfam" id="PF00294"/>
    </source>
</evidence>
<protein>
    <submittedName>
        <fullName evidence="4">PfkB family carbohydrate kinase</fullName>
    </submittedName>
</protein>
<evidence type="ECO:0000313" key="4">
    <source>
        <dbReference type="EMBL" id="MFD1711809.1"/>
    </source>
</evidence>
<dbReference type="PANTHER" id="PTHR10584:SF166">
    <property type="entry name" value="RIBOKINASE"/>
    <property type="match status" value="1"/>
</dbReference>
<name>A0ABW4KUR2_9BURK</name>
<dbReference type="EMBL" id="JBHUEJ010000034">
    <property type="protein sequence ID" value="MFD1711809.1"/>
    <property type="molecule type" value="Genomic_DNA"/>
</dbReference>
<dbReference type="InterPro" id="IPR011611">
    <property type="entry name" value="PfkB_dom"/>
</dbReference>
<dbReference type="RefSeq" id="WP_147914481.1">
    <property type="nucleotide sequence ID" value="NZ_JBHUEJ010000034.1"/>
</dbReference>
<evidence type="ECO:0000256" key="1">
    <source>
        <dbReference type="ARBA" id="ARBA00022679"/>
    </source>
</evidence>
<dbReference type="InterPro" id="IPR002139">
    <property type="entry name" value="Ribo/fructo_kinase"/>
</dbReference>
<evidence type="ECO:0000313" key="5">
    <source>
        <dbReference type="Proteomes" id="UP001597304"/>
    </source>
</evidence>
<dbReference type="PRINTS" id="PR00990">
    <property type="entry name" value="RIBOKINASE"/>
</dbReference>
<accession>A0ABW4KUR2</accession>
<keyword evidence="1" id="KW-0808">Transferase</keyword>
<dbReference type="SUPFAM" id="SSF53613">
    <property type="entry name" value="Ribokinase-like"/>
    <property type="match status" value="1"/>
</dbReference>
<dbReference type="Pfam" id="PF00294">
    <property type="entry name" value="PfkB"/>
    <property type="match status" value="1"/>
</dbReference>
<organism evidence="4 5">
    <name type="scientific">Ottowia flava</name>
    <dbReference type="NCBI Taxonomy" id="2675430"/>
    <lineage>
        <taxon>Bacteria</taxon>
        <taxon>Pseudomonadati</taxon>
        <taxon>Pseudomonadota</taxon>
        <taxon>Betaproteobacteria</taxon>
        <taxon>Burkholderiales</taxon>
        <taxon>Comamonadaceae</taxon>
        <taxon>Ottowia</taxon>
    </lineage>
</organism>
<sequence length="342" mass="35010">MNVPTAVALPRLFVVGSFVEAHCWFVAERPAADESQHANAYAREFGGKGLAVALGAHRLGVAVDLLIAAGEDAAGDALLALLLEEGVSSMHTHRLGQHSGRGCGLITAQGGTTVTVFAGANALLGGRELQLAEAALRSASVVYAQLEVPLALAQQVLRRARSTGALTVLNASPWPATALSGREESWAGLLAATCVLVLNQNEAVAALAELADRSEPEGGVTTLAALPPHVTDLVWRRWPGGQWLVITLGARGCVAYGADGSVVDVQGHLVDVRQPIGAGDAFSAGLCAALTAGEAMADALKLANACGALATSRDGILAALPRREEVLGLAAAAYSDDLSGRR</sequence>
<comment type="caution">
    <text evidence="4">The sequence shown here is derived from an EMBL/GenBank/DDBJ whole genome shotgun (WGS) entry which is preliminary data.</text>
</comment>
<proteinExistence type="predicted"/>
<keyword evidence="5" id="KW-1185">Reference proteome</keyword>
<feature type="domain" description="Carbohydrate kinase PfkB" evidence="3">
    <location>
        <begin position="11"/>
        <end position="320"/>
    </location>
</feature>
<dbReference type="InterPro" id="IPR029056">
    <property type="entry name" value="Ribokinase-like"/>
</dbReference>
<dbReference type="Gene3D" id="3.40.1190.20">
    <property type="match status" value="1"/>
</dbReference>
<dbReference type="GO" id="GO:0016301">
    <property type="term" value="F:kinase activity"/>
    <property type="evidence" value="ECO:0007669"/>
    <property type="project" value="UniProtKB-KW"/>
</dbReference>
<reference evidence="5" key="1">
    <citation type="journal article" date="2019" name="Int. J. Syst. Evol. Microbiol.">
        <title>The Global Catalogue of Microorganisms (GCM) 10K type strain sequencing project: providing services to taxonomists for standard genome sequencing and annotation.</title>
        <authorList>
            <consortium name="The Broad Institute Genomics Platform"/>
            <consortium name="The Broad Institute Genome Sequencing Center for Infectious Disease"/>
            <person name="Wu L."/>
            <person name="Ma J."/>
        </authorList>
    </citation>
    <scope>NUCLEOTIDE SEQUENCE [LARGE SCALE GENOMIC DNA]</scope>
    <source>
        <strain evidence="5">LMG 29247</strain>
    </source>
</reference>
<dbReference type="Proteomes" id="UP001597304">
    <property type="component" value="Unassembled WGS sequence"/>
</dbReference>
<gene>
    <name evidence="4" type="ORF">ACFSF0_14425</name>
</gene>
<dbReference type="PANTHER" id="PTHR10584">
    <property type="entry name" value="SUGAR KINASE"/>
    <property type="match status" value="1"/>
</dbReference>
<evidence type="ECO:0000256" key="2">
    <source>
        <dbReference type="ARBA" id="ARBA00022777"/>
    </source>
</evidence>
<keyword evidence="2 4" id="KW-0418">Kinase</keyword>